<dbReference type="NCBIfam" id="TIGR02532">
    <property type="entry name" value="IV_pilin_GFxxxE"/>
    <property type="match status" value="1"/>
</dbReference>
<keyword evidence="2" id="KW-0812">Transmembrane</keyword>
<evidence type="ECO:0000256" key="1">
    <source>
        <dbReference type="SAM" id="MobiDB-lite"/>
    </source>
</evidence>
<evidence type="ECO:0000313" key="3">
    <source>
        <dbReference type="EMBL" id="CAI4033085.1"/>
    </source>
</evidence>
<protein>
    <recommendedName>
        <fullName evidence="5">Prepilin-type N-terminal cleavage/methylation domain-containing protein</fullName>
    </recommendedName>
</protein>
<keyword evidence="2" id="KW-1133">Transmembrane helix</keyword>
<gene>
    <name evidence="3" type="ORF">DNFV4_03517</name>
</gene>
<feature type="region of interest" description="Disordered" evidence="1">
    <location>
        <begin position="169"/>
        <end position="191"/>
    </location>
</feature>
<dbReference type="RefSeq" id="WP_289269991.1">
    <property type="nucleotide sequence ID" value="NZ_OX365700.1"/>
</dbReference>
<name>A0AA86N1I7_9BACT</name>
<reference evidence="3" key="1">
    <citation type="submission" date="2022-10" db="EMBL/GenBank/DDBJ databases">
        <authorList>
            <person name="Koch H."/>
        </authorList>
    </citation>
    <scope>NUCLEOTIDE SEQUENCE</scope>
    <source>
        <strain evidence="3">DNF</strain>
    </source>
</reference>
<accession>A0AA86N1I7</accession>
<dbReference type="AlphaFoldDB" id="A0AA86N1I7"/>
<dbReference type="EMBL" id="OX365700">
    <property type="protein sequence ID" value="CAI4033085.1"/>
    <property type="molecule type" value="Genomic_DNA"/>
</dbReference>
<evidence type="ECO:0008006" key="5">
    <source>
        <dbReference type="Google" id="ProtNLM"/>
    </source>
</evidence>
<evidence type="ECO:0000256" key="2">
    <source>
        <dbReference type="SAM" id="Phobius"/>
    </source>
</evidence>
<dbReference type="Proteomes" id="UP001179121">
    <property type="component" value="Chromosome"/>
</dbReference>
<proteinExistence type="predicted"/>
<keyword evidence="2" id="KW-0472">Membrane</keyword>
<feature type="transmembrane region" description="Helical" evidence="2">
    <location>
        <begin position="12"/>
        <end position="39"/>
    </location>
</feature>
<dbReference type="Pfam" id="PF07963">
    <property type="entry name" value="N_methyl"/>
    <property type="match status" value="1"/>
</dbReference>
<dbReference type="PROSITE" id="PS00409">
    <property type="entry name" value="PROKAR_NTER_METHYL"/>
    <property type="match status" value="1"/>
</dbReference>
<sequence>MCRQNRHTEQGLTLLELLIALVLLAIALGLIINTIIAVIRSPSSIDLVEVGRVGAAGGPVTITYRVNLNYDSARTTAVSEDVDIEEVDFGPFQNDLLDVVTVSTAAGQSTSAGTLFTLECGPSLLGTTYLSGRRDLSRLERTHLILAEYERILAPNVRSDEVIVDCRAGTGGGTSGTGGGGTPGAGTEPGD</sequence>
<keyword evidence="4" id="KW-1185">Reference proteome</keyword>
<dbReference type="KEGG" id="nti:DNFV4_03517"/>
<organism evidence="3 4">
    <name type="scientific">Nitrospira tepida</name>
    <dbReference type="NCBI Taxonomy" id="2973512"/>
    <lineage>
        <taxon>Bacteria</taxon>
        <taxon>Pseudomonadati</taxon>
        <taxon>Nitrospirota</taxon>
        <taxon>Nitrospiria</taxon>
        <taxon>Nitrospirales</taxon>
        <taxon>Nitrospiraceae</taxon>
        <taxon>Nitrospira</taxon>
    </lineage>
</organism>
<evidence type="ECO:0000313" key="4">
    <source>
        <dbReference type="Proteomes" id="UP001179121"/>
    </source>
</evidence>
<dbReference type="InterPro" id="IPR012902">
    <property type="entry name" value="N_methyl_site"/>
</dbReference>